<feature type="region of interest" description="Disordered" evidence="1">
    <location>
        <begin position="226"/>
        <end position="249"/>
    </location>
</feature>
<evidence type="ECO:0000313" key="3">
    <source>
        <dbReference type="EMBL" id="TXL71071.1"/>
    </source>
</evidence>
<evidence type="ECO:0000256" key="2">
    <source>
        <dbReference type="SAM" id="Phobius"/>
    </source>
</evidence>
<keyword evidence="2" id="KW-0812">Transmembrane</keyword>
<keyword evidence="4" id="KW-1185">Reference proteome</keyword>
<reference evidence="3 4" key="1">
    <citation type="submission" date="2019-06" db="EMBL/GenBank/DDBJ databases">
        <title>New taxonomy in bacterial strain CC-CFT640, isolated from vineyard.</title>
        <authorList>
            <person name="Lin S.-Y."/>
            <person name="Tsai C.-F."/>
            <person name="Young C.-C."/>
        </authorList>
    </citation>
    <scope>NUCLEOTIDE SEQUENCE [LARGE SCALE GENOMIC DNA]</scope>
    <source>
        <strain evidence="3 4">CC-CFT640</strain>
    </source>
</reference>
<dbReference type="RefSeq" id="WP_147851051.1">
    <property type="nucleotide sequence ID" value="NZ_VDUZ01000049.1"/>
</dbReference>
<feature type="compositionally biased region" description="Pro residues" evidence="1">
    <location>
        <begin position="307"/>
        <end position="316"/>
    </location>
</feature>
<evidence type="ECO:0000256" key="1">
    <source>
        <dbReference type="SAM" id="MobiDB-lite"/>
    </source>
</evidence>
<dbReference type="AlphaFoldDB" id="A0A5C8PC91"/>
<sequence length="439" mass="47211">MPSNATLVRTTEFGARPLGVRGEPLHNTHAQIRDVVRRRLGNRHHQLLAEPQAYPATGRIDWYADGEPVRAATDLPEGERDALRAEIDGMLAEIDGLGTQLERSTSEDARLAGRALHLAAKRPDDDAYLFRVGDQPVLICWGYDGETVGAILPPSFLPSATAAATPAPAAAPAPASIPAVATVAATRRRFPWLAALLVGLLGILVILSTAYGLRLWLPMPPDMQVTELPPEPPPPPPPPPAPPDPTVDLKAAIDGERDREGKLKVSLASLRDEFQQRRALCKAPEPPPPPPPEPPKPPVAEKKPEPPKPAPKPAPKPQVAEKAPPPPPPPRAPPVTQPPPGMLPCNSDAASGGAGVTRNRHYVGDKPGTVVIRYNMKMIPDQMNVYYRGRLVATTNRPVSYFGTLSFPYQPEAGDYSVTVEVVGPHSGTEWGYRLNCPM</sequence>
<feature type="region of interest" description="Disordered" evidence="1">
    <location>
        <begin position="281"/>
        <end position="361"/>
    </location>
</feature>
<organism evidence="3 4">
    <name type="scientific">Vineibacter terrae</name>
    <dbReference type="NCBI Taxonomy" id="2586908"/>
    <lineage>
        <taxon>Bacteria</taxon>
        <taxon>Pseudomonadati</taxon>
        <taxon>Pseudomonadota</taxon>
        <taxon>Alphaproteobacteria</taxon>
        <taxon>Hyphomicrobiales</taxon>
        <taxon>Vineibacter</taxon>
    </lineage>
</organism>
<proteinExistence type="predicted"/>
<dbReference type="Proteomes" id="UP000321638">
    <property type="component" value="Unassembled WGS sequence"/>
</dbReference>
<feature type="compositionally biased region" description="Pro residues" evidence="1">
    <location>
        <begin position="284"/>
        <end position="298"/>
    </location>
</feature>
<dbReference type="OrthoDB" id="1090891at2"/>
<feature type="compositionally biased region" description="Pro residues" evidence="1">
    <location>
        <begin position="229"/>
        <end position="245"/>
    </location>
</feature>
<accession>A0A5C8PC91</accession>
<keyword evidence="2" id="KW-1133">Transmembrane helix</keyword>
<gene>
    <name evidence="3" type="ORF">FHP25_31870</name>
</gene>
<name>A0A5C8PC91_9HYPH</name>
<comment type="caution">
    <text evidence="3">The sequence shown here is derived from an EMBL/GenBank/DDBJ whole genome shotgun (WGS) entry which is preliminary data.</text>
</comment>
<feature type="transmembrane region" description="Helical" evidence="2">
    <location>
        <begin position="192"/>
        <end position="213"/>
    </location>
</feature>
<protein>
    <submittedName>
        <fullName evidence="3">Uncharacterized protein</fullName>
    </submittedName>
</protein>
<keyword evidence="2" id="KW-0472">Membrane</keyword>
<evidence type="ECO:0000313" key="4">
    <source>
        <dbReference type="Proteomes" id="UP000321638"/>
    </source>
</evidence>
<dbReference type="EMBL" id="VDUZ01000049">
    <property type="protein sequence ID" value="TXL71071.1"/>
    <property type="molecule type" value="Genomic_DNA"/>
</dbReference>
<feature type="compositionally biased region" description="Pro residues" evidence="1">
    <location>
        <begin position="323"/>
        <end position="342"/>
    </location>
</feature>